<dbReference type="InterPro" id="IPR021395">
    <property type="entry name" value="DUF3035"/>
</dbReference>
<feature type="chain" id="PRO_5026704127" evidence="1">
    <location>
        <begin position="23"/>
        <end position="181"/>
    </location>
</feature>
<evidence type="ECO:0000313" key="3">
    <source>
        <dbReference type="Proteomes" id="UP000477083"/>
    </source>
</evidence>
<sequence length="181" mass="18963">MRAKFGIIVIAGATLMSLAACGDRNGVPELMNLRQTGEGADEFGILPTKPLEVPVDVAALPEPTPGGSNRTDPTPEGDAVAALGGNPAALGRTGVPAGDGGLVGHAARFGTTPAIRAQLAAEDLDYRRSNDGRLLERVFNVNIYYKAYEPLSLDQYAELERWRAAGARTVGAPPEAVETPR</sequence>
<dbReference type="OrthoDB" id="7876689at2"/>
<dbReference type="EMBL" id="WWNR01000006">
    <property type="protein sequence ID" value="MZQ89718.1"/>
    <property type="molecule type" value="Genomic_DNA"/>
</dbReference>
<reference evidence="2 3" key="1">
    <citation type="submission" date="2020-01" db="EMBL/GenBank/DDBJ databases">
        <title>Frigidibacter albus SP32T (=CGMCC 1.13995T).</title>
        <authorList>
            <person name="Liao X."/>
        </authorList>
    </citation>
    <scope>NUCLEOTIDE SEQUENCE [LARGE SCALE GENOMIC DNA]</scope>
    <source>
        <strain evidence="2 3">SP32</strain>
    </source>
</reference>
<keyword evidence="1" id="KW-0732">Signal</keyword>
<protein>
    <submittedName>
        <fullName evidence="2">DUF3035 domain-containing protein</fullName>
    </submittedName>
</protein>
<dbReference type="PROSITE" id="PS51257">
    <property type="entry name" value="PROKAR_LIPOPROTEIN"/>
    <property type="match status" value="1"/>
</dbReference>
<dbReference type="AlphaFoldDB" id="A0A6L8VH32"/>
<dbReference type="Proteomes" id="UP000477083">
    <property type="component" value="Unassembled WGS sequence"/>
</dbReference>
<proteinExistence type="predicted"/>
<feature type="signal peptide" evidence="1">
    <location>
        <begin position="1"/>
        <end position="22"/>
    </location>
</feature>
<dbReference type="RefSeq" id="WP_161346559.1">
    <property type="nucleotide sequence ID" value="NZ_BMGW01000006.1"/>
</dbReference>
<evidence type="ECO:0000313" key="2">
    <source>
        <dbReference type="EMBL" id="MZQ89718.1"/>
    </source>
</evidence>
<keyword evidence="3" id="KW-1185">Reference proteome</keyword>
<gene>
    <name evidence="2" type="ORF">GS660_11505</name>
</gene>
<dbReference type="Pfam" id="PF11233">
    <property type="entry name" value="DUF3035"/>
    <property type="match status" value="1"/>
</dbReference>
<organism evidence="2 3">
    <name type="scientific">Frigidibacter albus</name>
    <dbReference type="NCBI Taxonomy" id="1465486"/>
    <lineage>
        <taxon>Bacteria</taxon>
        <taxon>Pseudomonadati</taxon>
        <taxon>Pseudomonadota</taxon>
        <taxon>Alphaproteobacteria</taxon>
        <taxon>Rhodobacterales</taxon>
        <taxon>Paracoccaceae</taxon>
        <taxon>Frigidibacter</taxon>
    </lineage>
</organism>
<name>A0A6L8VH32_9RHOB</name>
<evidence type="ECO:0000256" key="1">
    <source>
        <dbReference type="SAM" id="SignalP"/>
    </source>
</evidence>
<accession>A0A6L8VH32</accession>
<comment type="caution">
    <text evidence="2">The sequence shown here is derived from an EMBL/GenBank/DDBJ whole genome shotgun (WGS) entry which is preliminary data.</text>
</comment>